<dbReference type="EMBL" id="CP046172">
    <property type="protein sequence ID" value="QIS14235.1"/>
    <property type="molecule type" value="Genomic_DNA"/>
</dbReference>
<protein>
    <recommendedName>
        <fullName evidence="1">[acyl-carrier-protein] S-malonyltransferase</fullName>
        <ecNumber evidence="1">2.3.1.39</ecNumber>
    </recommendedName>
</protein>
<accession>A0A6G9YLQ9</accession>
<keyword evidence="2 6" id="KW-0808">Transferase</keyword>
<sequence>MMGKTMTGKSAFIFPGKGIVPYRDIRKFLLLDPMARRRLAIADEVVGYRVLNRYSEDDDHSEAAQVAFMVACVALADWISETSGIDPVTCVGPSFGQRALTAYAEILPFPEAVRLTAELARAEQDYFAKSYTDAVTHCFVRVPEDGWRQALAELTAAGKWSELSAIVDEGFYFISVREPDLPWLVDRVRAAGGYSMGTMRPAVHARSFTELRHRMSAVLADFELSAPRLPVLADQDGATVETTAAAYTMLLDGFDQPINWPKVVGALAEQDVRSLYFLGPDKLFHRVDCVRRAFDVTHIDVTTPLRPQA</sequence>
<dbReference type="InterPro" id="IPR016035">
    <property type="entry name" value="Acyl_Trfase/lysoPLipase"/>
</dbReference>
<evidence type="ECO:0000256" key="1">
    <source>
        <dbReference type="ARBA" id="ARBA00013258"/>
    </source>
</evidence>
<dbReference type="Proteomes" id="UP000503540">
    <property type="component" value="Chromosome"/>
</dbReference>
<dbReference type="InterPro" id="IPR001227">
    <property type="entry name" value="Ac_transferase_dom_sf"/>
</dbReference>
<evidence type="ECO:0000259" key="5">
    <source>
        <dbReference type="Pfam" id="PF21124"/>
    </source>
</evidence>
<comment type="catalytic activity">
    <reaction evidence="4">
        <text>holo-[ACP] + malonyl-CoA = malonyl-[ACP] + CoA</text>
        <dbReference type="Rhea" id="RHEA:41792"/>
        <dbReference type="Rhea" id="RHEA-COMP:9623"/>
        <dbReference type="Rhea" id="RHEA-COMP:9685"/>
        <dbReference type="ChEBI" id="CHEBI:57287"/>
        <dbReference type="ChEBI" id="CHEBI:57384"/>
        <dbReference type="ChEBI" id="CHEBI:64479"/>
        <dbReference type="ChEBI" id="CHEBI:78449"/>
        <dbReference type="EC" id="2.3.1.39"/>
    </reaction>
</comment>
<proteinExistence type="predicted"/>
<dbReference type="GO" id="GO:0006633">
    <property type="term" value="P:fatty acid biosynthetic process"/>
    <property type="evidence" value="ECO:0007669"/>
    <property type="project" value="TreeGrafter"/>
</dbReference>
<dbReference type="InterPro" id="IPR050858">
    <property type="entry name" value="Mal-CoA-ACP_Trans/PKS_FabD"/>
</dbReference>
<keyword evidence="7" id="KW-1185">Reference proteome</keyword>
<dbReference type="InterPro" id="IPR049416">
    <property type="entry name" value="VinK-like_small"/>
</dbReference>
<evidence type="ECO:0000313" key="7">
    <source>
        <dbReference type="Proteomes" id="UP000503540"/>
    </source>
</evidence>
<dbReference type="PANTHER" id="PTHR42681">
    <property type="entry name" value="MALONYL-COA-ACYL CARRIER PROTEIN TRANSACYLASE, MITOCHONDRIAL"/>
    <property type="match status" value="1"/>
</dbReference>
<evidence type="ECO:0000256" key="4">
    <source>
        <dbReference type="ARBA" id="ARBA00048462"/>
    </source>
</evidence>
<dbReference type="SUPFAM" id="SSF52151">
    <property type="entry name" value="FabD/lysophospholipase-like"/>
    <property type="match status" value="1"/>
</dbReference>
<dbReference type="EC" id="2.3.1.39" evidence="1"/>
<keyword evidence="3" id="KW-0012">Acyltransferase</keyword>
<dbReference type="Pfam" id="PF21124">
    <property type="entry name" value="VinK_C"/>
    <property type="match status" value="1"/>
</dbReference>
<reference evidence="6 7" key="1">
    <citation type="journal article" date="2019" name="ACS Chem. Biol.">
        <title>Identification and Mobilization of a Cryptic Antibiotic Biosynthesis Gene Locus from a Human-Pathogenic Nocardia Isolate.</title>
        <authorList>
            <person name="Herisse M."/>
            <person name="Ishida K."/>
            <person name="Porter J.L."/>
            <person name="Howden B."/>
            <person name="Hertweck C."/>
            <person name="Stinear T.P."/>
            <person name="Pidot S.J."/>
        </authorList>
    </citation>
    <scope>NUCLEOTIDE SEQUENCE [LARGE SCALE GENOMIC DNA]</scope>
    <source>
        <strain evidence="6 7">AUSMDU00012717</strain>
    </source>
</reference>
<evidence type="ECO:0000313" key="6">
    <source>
        <dbReference type="EMBL" id="QIS14235.1"/>
    </source>
</evidence>
<dbReference type="PANTHER" id="PTHR42681:SF1">
    <property type="entry name" value="MALONYL-COA-ACYL CARRIER PROTEIN TRANSACYLASE, MITOCHONDRIAL"/>
    <property type="match status" value="1"/>
</dbReference>
<evidence type="ECO:0000256" key="3">
    <source>
        <dbReference type="ARBA" id="ARBA00023315"/>
    </source>
</evidence>
<name>A0A6G9YLQ9_9NOCA</name>
<feature type="domain" description="Malonyl-CoA-[acyl-carrier-protein] transacylase small" evidence="5">
    <location>
        <begin position="138"/>
        <end position="199"/>
    </location>
</feature>
<dbReference type="GO" id="GO:0005829">
    <property type="term" value="C:cytosol"/>
    <property type="evidence" value="ECO:0007669"/>
    <property type="project" value="TreeGrafter"/>
</dbReference>
<dbReference type="RefSeq" id="WP_167476675.1">
    <property type="nucleotide sequence ID" value="NZ_CP046172.1"/>
</dbReference>
<dbReference type="AlphaFoldDB" id="A0A6G9YLQ9"/>
<gene>
    <name evidence="6" type="ORF">F5544_31980</name>
</gene>
<dbReference type="Gene3D" id="3.40.366.10">
    <property type="entry name" value="Malonyl-Coenzyme A Acyl Carrier Protein, domain 2"/>
    <property type="match status" value="2"/>
</dbReference>
<dbReference type="KEGG" id="nah:F5544_31980"/>
<organism evidence="6 7">
    <name type="scientific">Nocardia arthritidis</name>
    <dbReference type="NCBI Taxonomy" id="228602"/>
    <lineage>
        <taxon>Bacteria</taxon>
        <taxon>Bacillati</taxon>
        <taxon>Actinomycetota</taxon>
        <taxon>Actinomycetes</taxon>
        <taxon>Mycobacteriales</taxon>
        <taxon>Nocardiaceae</taxon>
        <taxon>Nocardia</taxon>
    </lineage>
</organism>
<dbReference type="GO" id="GO:0004314">
    <property type="term" value="F:[acyl-carrier-protein] S-malonyltransferase activity"/>
    <property type="evidence" value="ECO:0007669"/>
    <property type="project" value="UniProtKB-EC"/>
</dbReference>
<evidence type="ECO:0000256" key="2">
    <source>
        <dbReference type="ARBA" id="ARBA00022679"/>
    </source>
</evidence>